<dbReference type="PANTHER" id="PTHR46235">
    <property type="entry name" value="PHD FINGER-CONTAINING PROTEIN DDB_G0268158"/>
    <property type="match status" value="1"/>
</dbReference>
<gene>
    <name evidence="8" type="ORF">NE237_027670</name>
</gene>
<reference evidence="8" key="1">
    <citation type="journal article" date="2023" name="Plant J.">
        <title>The genome of the king protea, Protea cynaroides.</title>
        <authorList>
            <person name="Chang J."/>
            <person name="Duong T.A."/>
            <person name="Schoeman C."/>
            <person name="Ma X."/>
            <person name="Roodt D."/>
            <person name="Barker N."/>
            <person name="Li Z."/>
            <person name="Van de Peer Y."/>
            <person name="Mizrachi E."/>
        </authorList>
    </citation>
    <scope>NUCLEOTIDE SEQUENCE</scope>
    <source>
        <tissue evidence="8">Young leaves</tissue>
    </source>
</reference>
<feature type="compositionally biased region" description="Basic and acidic residues" evidence="5">
    <location>
        <begin position="346"/>
        <end position="355"/>
    </location>
</feature>
<comment type="caution">
    <text evidence="8">The sequence shown here is derived from an EMBL/GenBank/DDBJ whole genome shotgun (WGS) entry which is preliminary data.</text>
</comment>
<organism evidence="8 9">
    <name type="scientific">Protea cynaroides</name>
    <dbReference type="NCBI Taxonomy" id="273540"/>
    <lineage>
        <taxon>Eukaryota</taxon>
        <taxon>Viridiplantae</taxon>
        <taxon>Streptophyta</taxon>
        <taxon>Embryophyta</taxon>
        <taxon>Tracheophyta</taxon>
        <taxon>Spermatophyta</taxon>
        <taxon>Magnoliopsida</taxon>
        <taxon>Proteales</taxon>
        <taxon>Proteaceae</taxon>
        <taxon>Protea</taxon>
    </lineage>
</organism>
<dbReference type="Pfam" id="PF22908">
    <property type="entry name" value="PHD_NSD"/>
    <property type="match status" value="1"/>
</dbReference>
<evidence type="ECO:0000256" key="4">
    <source>
        <dbReference type="ARBA" id="ARBA00022833"/>
    </source>
</evidence>
<keyword evidence="4" id="KW-0862">Zinc</keyword>
<sequence length="921" mass="104975">MRSEVPRKPRFSFLPSSYSDSVVFSYIVGMFLLTFLEKPNKRKSDEDARSGLDEKRRKFIVDDEDMEGDESDEETADLFDSVCAFCDNGGTILCCEGRCMRSFHPTRKDGAESQCESLGLSKFEVEAITNFLCKNCQYKQHQCFACGKLGSSDKDSHAEVFRCASATCGHFYHPQCVARLLHRGNEAKAEELQKKIAAGETFTCPVHKCLVCKQGENKEDTDLQFAVCRRCPKAYHRKCLPREIAFEDLEDEDIITRAWEDLLPHRILIYCLKHEIDEDIGTPVRDHILFPDVEEKKKKRPFEFQSGKRKMITEKRNVISDGSTEKIVGRTLKQLGKVPSAVRDGSSVEKSEKKVSGHGYDSSKKSTVADVSWTHILKEKKSVSMVADKPSTAEDSKVSLKGEKFSSVLGPVKSRPKDVTGSKLGKSMAMKPVLKKSSSPSTVDPEIKKRIQDLVQSATASVTSEKIMERQKLPTTHAHSSKNMVDKTITQGKVEGSVEAARAALRKLEEGWSIDDVKEICAPDVLYELVRWKKKLRVYLAPFLHGMRYTSFGRHFTKVDKLKEIVDTLHWYVQHGDMIVDFSCGANDFSYLMKDKLEETGKKCSFRNYDLIQPKNDFNFEKKDWMKVWPKELPTGSQLIMGLNPPFGVNGGLANQFINKALEFKPKLLILIVPPEAQRLDEKETPYDLIWEDDKKLCGKSFYLPGSIDVNDKQMEQWNVKPPLLWLWSRPDWTSKHKEIAFKQGHVSKEQRRLSMEENLDTKVPDQSPKVRPAMDNPKEGDQDHYGDISKLGHIPSRTQDLPKQKDETEPKETRTAVPEEQRGSFPLKHDNKVNRGRLEKSAVGEGHDKHHNHKWKQPSDNSKERQDKRKQTRAKADTPPERKYDSGRSQSRERYITPPVANSPLLDRTESQKLVGKSSI</sequence>
<proteinExistence type="predicted"/>
<feature type="compositionally biased region" description="Basic and acidic residues" evidence="5">
    <location>
        <begin position="744"/>
        <end position="764"/>
    </location>
</feature>
<accession>A0A9Q0JUL2</accession>
<dbReference type="InterPro" id="IPR055198">
    <property type="entry name" value="NSD_PHD"/>
</dbReference>
<feature type="region of interest" description="Disordered" evidence="5">
    <location>
        <begin position="744"/>
        <end position="921"/>
    </location>
</feature>
<name>A0A9Q0JUL2_9MAGN</name>
<dbReference type="Pfam" id="PF26055">
    <property type="entry name" value="Mtase_EDM2"/>
    <property type="match status" value="1"/>
</dbReference>
<dbReference type="EMBL" id="JAMYWD010000012">
    <property type="protein sequence ID" value="KAJ4950838.1"/>
    <property type="molecule type" value="Genomic_DNA"/>
</dbReference>
<feature type="region of interest" description="Disordered" evidence="5">
    <location>
        <begin position="339"/>
        <end position="361"/>
    </location>
</feature>
<feature type="compositionally biased region" description="Basic and acidic residues" evidence="5">
    <location>
        <begin position="801"/>
        <end position="849"/>
    </location>
</feature>
<keyword evidence="6" id="KW-0472">Membrane</keyword>
<dbReference type="PANTHER" id="PTHR46235:SF3">
    <property type="entry name" value="PHD FINGER-CONTAINING PROTEIN DDB_G0268158"/>
    <property type="match status" value="1"/>
</dbReference>
<evidence type="ECO:0000256" key="6">
    <source>
        <dbReference type="SAM" id="Phobius"/>
    </source>
</evidence>
<dbReference type="InterPro" id="IPR001965">
    <property type="entry name" value="Znf_PHD"/>
</dbReference>
<dbReference type="InterPro" id="IPR058939">
    <property type="entry name" value="Mtase_EDM2"/>
</dbReference>
<dbReference type="GO" id="GO:0006338">
    <property type="term" value="P:chromatin remodeling"/>
    <property type="evidence" value="ECO:0007669"/>
    <property type="project" value="UniProtKB-ARBA"/>
</dbReference>
<keyword evidence="9" id="KW-1185">Reference proteome</keyword>
<feature type="domain" description="Zinc finger PHD-type" evidence="7">
    <location>
        <begin position="209"/>
        <end position="275"/>
    </location>
</feature>
<feature type="transmembrane region" description="Helical" evidence="6">
    <location>
        <begin position="12"/>
        <end position="36"/>
    </location>
</feature>
<dbReference type="Proteomes" id="UP001141806">
    <property type="component" value="Unassembled WGS sequence"/>
</dbReference>
<feature type="compositionally biased region" description="Basic and acidic residues" evidence="5">
    <location>
        <begin position="862"/>
        <end position="896"/>
    </location>
</feature>
<dbReference type="Gene3D" id="3.30.40.10">
    <property type="entry name" value="Zinc/RING finger domain, C3HC4 (zinc finger)"/>
    <property type="match status" value="2"/>
</dbReference>
<evidence type="ECO:0000256" key="5">
    <source>
        <dbReference type="SAM" id="MobiDB-lite"/>
    </source>
</evidence>
<feature type="domain" description="Zinc finger PHD-type" evidence="7">
    <location>
        <begin position="82"/>
        <end position="137"/>
    </location>
</feature>
<dbReference type="SMART" id="SM00249">
    <property type="entry name" value="PHD"/>
    <property type="match status" value="3"/>
</dbReference>
<feature type="domain" description="Zinc finger PHD-type" evidence="7">
    <location>
        <begin position="142"/>
        <end position="208"/>
    </location>
</feature>
<evidence type="ECO:0000313" key="8">
    <source>
        <dbReference type="EMBL" id="KAJ4950838.1"/>
    </source>
</evidence>
<keyword evidence="6" id="KW-1133">Transmembrane helix</keyword>
<evidence type="ECO:0000256" key="2">
    <source>
        <dbReference type="ARBA" id="ARBA00022737"/>
    </source>
</evidence>
<keyword evidence="2" id="KW-0677">Repeat</keyword>
<dbReference type="GO" id="GO:0008270">
    <property type="term" value="F:zinc ion binding"/>
    <property type="evidence" value="ECO:0007669"/>
    <property type="project" value="UniProtKB-KW"/>
</dbReference>
<protein>
    <recommendedName>
        <fullName evidence="7">Zinc finger PHD-type domain-containing protein</fullName>
    </recommendedName>
</protein>
<evidence type="ECO:0000256" key="1">
    <source>
        <dbReference type="ARBA" id="ARBA00022723"/>
    </source>
</evidence>
<dbReference type="InterPro" id="IPR013083">
    <property type="entry name" value="Znf_RING/FYVE/PHD"/>
</dbReference>
<feature type="compositionally biased region" description="Basic and acidic residues" evidence="5">
    <location>
        <begin position="777"/>
        <end position="788"/>
    </location>
</feature>
<dbReference type="InterPro" id="IPR055197">
    <property type="entry name" value="PHDvar_NSD"/>
</dbReference>
<dbReference type="Pfam" id="PF23004">
    <property type="entry name" value="PHDvar_NSD"/>
    <property type="match status" value="1"/>
</dbReference>
<dbReference type="CDD" id="cd15566">
    <property type="entry name" value="PHD3_NSD"/>
    <property type="match status" value="1"/>
</dbReference>
<dbReference type="OrthoDB" id="21264at2759"/>
<evidence type="ECO:0000259" key="7">
    <source>
        <dbReference type="SMART" id="SM00249"/>
    </source>
</evidence>
<evidence type="ECO:0000256" key="3">
    <source>
        <dbReference type="ARBA" id="ARBA00022771"/>
    </source>
</evidence>
<evidence type="ECO:0000313" key="9">
    <source>
        <dbReference type="Proteomes" id="UP001141806"/>
    </source>
</evidence>
<dbReference type="CDD" id="cd15565">
    <property type="entry name" value="PHD2_NSD"/>
    <property type="match status" value="1"/>
</dbReference>
<keyword evidence="6" id="KW-0812">Transmembrane</keyword>
<keyword evidence="3" id="KW-0863">Zinc-finger</keyword>
<dbReference type="AlphaFoldDB" id="A0A9Q0JUL2"/>
<keyword evidence="1" id="KW-0479">Metal-binding</keyword>